<dbReference type="Pfam" id="PF16859">
    <property type="entry name" value="TetR_C_11"/>
    <property type="match status" value="1"/>
</dbReference>
<reference evidence="7 8" key="1">
    <citation type="submission" date="2016-10" db="EMBL/GenBank/DDBJ databases">
        <authorList>
            <person name="de Groot N.N."/>
        </authorList>
    </citation>
    <scope>NUCLEOTIDE SEQUENCE [LARGE SCALE GENOMIC DNA]</scope>
    <source>
        <strain evidence="7 8">DSM 43019</strain>
    </source>
</reference>
<organism evidence="7 8">
    <name type="scientific">Actinoplanes philippinensis</name>
    <dbReference type="NCBI Taxonomy" id="35752"/>
    <lineage>
        <taxon>Bacteria</taxon>
        <taxon>Bacillati</taxon>
        <taxon>Actinomycetota</taxon>
        <taxon>Actinomycetes</taxon>
        <taxon>Micromonosporales</taxon>
        <taxon>Micromonosporaceae</taxon>
        <taxon>Actinoplanes</taxon>
    </lineage>
</organism>
<evidence type="ECO:0000259" key="6">
    <source>
        <dbReference type="PROSITE" id="PS50977"/>
    </source>
</evidence>
<dbReference type="Gene3D" id="1.10.357.10">
    <property type="entry name" value="Tetracycline Repressor, domain 2"/>
    <property type="match status" value="1"/>
</dbReference>
<dbReference type="PANTHER" id="PTHR30055">
    <property type="entry name" value="HTH-TYPE TRANSCRIPTIONAL REGULATOR RUTR"/>
    <property type="match status" value="1"/>
</dbReference>
<sequence length="204" mass="22037">MNDMSSSTAAGQDRKAPGRPRNAQADETILDAVLGLLSEGQSAAAISIEAVAAKAGVGKATIYRRWPNKEALLIDAVRSMKGPLPEPAGRSVREDLIALIKANRTPRAQRYSKVTACLLPEISRDSELARMYQDFVEPRREVTRQVLRRGIATGELRADLDVELTQLMLSAPGMVQSMLRLGSVVPDEQFAESLVDAVLRGAAA</sequence>
<gene>
    <name evidence="7" type="ORF">SAMN05421541_11930</name>
</gene>
<dbReference type="InterPro" id="IPR009057">
    <property type="entry name" value="Homeodomain-like_sf"/>
</dbReference>
<evidence type="ECO:0000313" key="7">
    <source>
        <dbReference type="EMBL" id="SFF71848.1"/>
    </source>
</evidence>
<protein>
    <submittedName>
        <fullName evidence="7">DNA-binding transcriptional regulator, AcrR family</fullName>
    </submittedName>
</protein>
<feature type="compositionally biased region" description="Polar residues" evidence="5">
    <location>
        <begin position="1"/>
        <end position="10"/>
    </location>
</feature>
<keyword evidence="1" id="KW-0805">Transcription regulation</keyword>
<dbReference type="SUPFAM" id="SSF48498">
    <property type="entry name" value="Tetracyclin repressor-like, C-terminal domain"/>
    <property type="match status" value="1"/>
</dbReference>
<dbReference type="EMBL" id="FONV01000019">
    <property type="protein sequence ID" value="SFF71848.1"/>
    <property type="molecule type" value="Genomic_DNA"/>
</dbReference>
<keyword evidence="3" id="KW-0804">Transcription</keyword>
<evidence type="ECO:0000256" key="1">
    <source>
        <dbReference type="ARBA" id="ARBA00023015"/>
    </source>
</evidence>
<keyword evidence="2 4" id="KW-0238">DNA-binding</keyword>
<evidence type="ECO:0000256" key="3">
    <source>
        <dbReference type="ARBA" id="ARBA00023163"/>
    </source>
</evidence>
<dbReference type="Gene3D" id="1.10.10.60">
    <property type="entry name" value="Homeodomain-like"/>
    <property type="match status" value="1"/>
</dbReference>
<dbReference type="PANTHER" id="PTHR30055:SF148">
    <property type="entry name" value="TETR-FAMILY TRANSCRIPTIONAL REGULATOR"/>
    <property type="match status" value="1"/>
</dbReference>
<dbReference type="GO" id="GO:0000976">
    <property type="term" value="F:transcription cis-regulatory region binding"/>
    <property type="evidence" value="ECO:0007669"/>
    <property type="project" value="TreeGrafter"/>
</dbReference>
<dbReference type="InterPro" id="IPR011075">
    <property type="entry name" value="TetR_C"/>
</dbReference>
<keyword evidence="8" id="KW-1185">Reference proteome</keyword>
<dbReference type="AlphaFoldDB" id="A0A1I2KZT1"/>
<dbReference type="OrthoDB" id="9796019at2"/>
<feature type="domain" description="HTH tetR-type" evidence="6">
    <location>
        <begin position="23"/>
        <end position="84"/>
    </location>
</feature>
<dbReference type="InterPro" id="IPR036271">
    <property type="entry name" value="Tet_transcr_reg_TetR-rel_C_sf"/>
</dbReference>
<evidence type="ECO:0000256" key="5">
    <source>
        <dbReference type="SAM" id="MobiDB-lite"/>
    </source>
</evidence>
<evidence type="ECO:0000313" key="8">
    <source>
        <dbReference type="Proteomes" id="UP000199645"/>
    </source>
</evidence>
<dbReference type="Pfam" id="PF00440">
    <property type="entry name" value="TetR_N"/>
    <property type="match status" value="1"/>
</dbReference>
<evidence type="ECO:0000256" key="4">
    <source>
        <dbReference type="PROSITE-ProRule" id="PRU00335"/>
    </source>
</evidence>
<dbReference type="InterPro" id="IPR001647">
    <property type="entry name" value="HTH_TetR"/>
</dbReference>
<dbReference type="Proteomes" id="UP000199645">
    <property type="component" value="Unassembled WGS sequence"/>
</dbReference>
<dbReference type="RefSeq" id="WP_093621014.1">
    <property type="nucleotide sequence ID" value="NZ_BOMT01000076.1"/>
</dbReference>
<proteinExistence type="predicted"/>
<feature type="DNA-binding region" description="H-T-H motif" evidence="4">
    <location>
        <begin position="47"/>
        <end position="66"/>
    </location>
</feature>
<evidence type="ECO:0000256" key="2">
    <source>
        <dbReference type="ARBA" id="ARBA00023125"/>
    </source>
</evidence>
<name>A0A1I2KZT1_9ACTN</name>
<dbReference type="SUPFAM" id="SSF46689">
    <property type="entry name" value="Homeodomain-like"/>
    <property type="match status" value="1"/>
</dbReference>
<dbReference type="GO" id="GO:0003700">
    <property type="term" value="F:DNA-binding transcription factor activity"/>
    <property type="evidence" value="ECO:0007669"/>
    <property type="project" value="TreeGrafter"/>
</dbReference>
<dbReference type="InterPro" id="IPR050109">
    <property type="entry name" value="HTH-type_TetR-like_transc_reg"/>
</dbReference>
<feature type="region of interest" description="Disordered" evidence="5">
    <location>
        <begin position="1"/>
        <end position="24"/>
    </location>
</feature>
<accession>A0A1I2KZT1</accession>
<dbReference type="STRING" id="35752.SAMN05421541_11930"/>
<dbReference type="PROSITE" id="PS50977">
    <property type="entry name" value="HTH_TETR_2"/>
    <property type="match status" value="1"/>
</dbReference>